<feature type="signal peptide" evidence="2">
    <location>
        <begin position="1"/>
        <end position="23"/>
    </location>
</feature>
<gene>
    <name evidence="4" type="ORF">IAB93_02845</name>
</gene>
<reference evidence="4" key="2">
    <citation type="journal article" date="2021" name="PeerJ">
        <title>Extensive microbial diversity within the chicken gut microbiome revealed by metagenomics and culture.</title>
        <authorList>
            <person name="Gilroy R."/>
            <person name="Ravi A."/>
            <person name="Getino M."/>
            <person name="Pursley I."/>
            <person name="Horton D.L."/>
            <person name="Alikhan N.F."/>
            <person name="Baker D."/>
            <person name="Gharbi K."/>
            <person name="Hall N."/>
            <person name="Watson M."/>
            <person name="Adriaenssens E.M."/>
            <person name="Foster-Nyarko E."/>
            <person name="Jarju S."/>
            <person name="Secka A."/>
            <person name="Antonio M."/>
            <person name="Oren A."/>
            <person name="Chaudhuri R.R."/>
            <person name="La Ragione R."/>
            <person name="Hildebrand F."/>
            <person name="Pallen M.J."/>
        </authorList>
    </citation>
    <scope>NUCLEOTIDE SEQUENCE</scope>
    <source>
        <strain evidence="4">10037</strain>
    </source>
</reference>
<proteinExistence type="predicted"/>
<dbReference type="Proteomes" id="UP000823597">
    <property type="component" value="Unassembled WGS sequence"/>
</dbReference>
<feature type="chain" id="PRO_5038515847" evidence="2">
    <location>
        <begin position="24"/>
        <end position="216"/>
    </location>
</feature>
<evidence type="ECO:0000256" key="2">
    <source>
        <dbReference type="SAM" id="SignalP"/>
    </source>
</evidence>
<organism evidence="4 5">
    <name type="scientific">Candidatus Merdivivens pullistercoris</name>
    <dbReference type="NCBI Taxonomy" id="2840873"/>
    <lineage>
        <taxon>Bacteria</taxon>
        <taxon>Pseudomonadati</taxon>
        <taxon>Bacteroidota</taxon>
        <taxon>Bacteroidia</taxon>
        <taxon>Bacteroidales</taxon>
        <taxon>Muribaculaceae</taxon>
        <taxon>Muribaculaceae incertae sedis</taxon>
        <taxon>Candidatus Merdivivens</taxon>
    </lineage>
</organism>
<keyword evidence="1 2" id="KW-0732">Signal</keyword>
<evidence type="ECO:0000313" key="5">
    <source>
        <dbReference type="Proteomes" id="UP000823597"/>
    </source>
</evidence>
<dbReference type="InterPro" id="IPR027385">
    <property type="entry name" value="Beta-barrel_OMP"/>
</dbReference>
<comment type="caution">
    <text evidence="4">The sequence shown here is derived from an EMBL/GenBank/DDBJ whole genome shotgun (WGS) entry which is preliminary data.</text>
</comment>
<sequence>MKTILKSLLAACLLAFSAAAAHAQPSIGAGYNNVVMFGGEGETEPLDIPLHGFYIEADYNLRLWKGLGVAPGLQYEFVNGNIDEGMNFQEHYLNIPIDINYIFRISDNFGLGVFLTPSFNIGLASQIKYGNEKLDIYDFLGQVGEVFDIDKPYSRFDFMLGFGVSVDLFRHFRVKINYDLGLVNRLSRINRHEGTDTIEKITMRRNHLQIGLAYIF</sequence>
<dbReference type="Pfam" id="PF13505">
    <property type="entry name" value="OMP_b-brl"/>
    <property type="match status" value="1"/>
</dbReference>
<evidence type="ECO:0000259" key="3">
    <source>
        <dbReference type="Pfam" id="PF13505"/>
    </source>
</evidence>
<evidence type="ECO:0000313" key="4">
    <source>
        <dbReference type="EMBL" id="MBO8464918.1"/>
    </source>
</evidence>
<evidence type="ECO:0000256" key="1">
    <source>
        <dbReference type="ARBA" id="ARBA00022729"/>
    </source>
</evidence>
<reference evidence="4" key="1">
    <citation type="submission" date="2020-10" db="EMBL/GenBank/DDBJ databases">
        <authorList>
            <person name="Gilroy R."/>
        </authorList>
    </citation>
    <scope>NUCLEOTIDE SEQUENCE</scope>
    <source>
        <strain evidence="4">10037</strain>
    </source>
</reference>
<protein>
    <submittedName>
        <fullName evidence="4">Outer membrane beta-barrel protein</fullName>
    </submittedName>
</protein>
<feature type="domain" description="Outer membrane protein beta-barrel" evidence="3">
    <location>
        <begin position="9"/>
        <end position="216"/>
    </location>
</feature>
<accession>A0A9D9I2Z8</accession>
<dbReference type="AlphaFoldDB" id="A0A9D9I2Z8"/>
<dbReference type="EMBL" id="JADIME010000032">
    <property type="protein sequence ID" value="MBO8464918.1"/>
    <property type="molecule type" value="Genomic_DNA"/>
</dbReference>
<dbReference type="SUPFAM" id="SSF56925">
    <property type="entry name" value="OMPA-like"/>
    <property type="match status" value="1"/>
</dbReference>
<name>A0A9D9I2Z8_9BACT</name>
<dbReference type="InterPro" id="IPR011250">
    <property type="entry name" value="OMP/PagP_B-barrel"/>
</dbReference>